<organism evidence="4 5">
    <name type="scientific">Microbacterium aurugineum</name>
    <dbReference type="NCBI Taxonomy" id="2851642"/>
    <lineage>
        <taxon>Bacteria</taxon>
        <taxon>Bacillati</taxon>
        <taxon>Actinomycetota</taxon>
        <taxon>Actinomycetes</taxon>
        <taxon>Micrococcales</taxon>
        <taxon>Microbacteriaceae</taxon>
        <taxon>Microbacterium</taxon>
    </lineage>
</organism>
<dbReference type="PANTHER" id="PTHR12526:SF629">
    <property type="entry name" value="TEICHURONIC ACID BIOSYNTHESIS GLYCOSYLTRANSFERASE TUAH-RELATED"/>
    <property type="match status" value="1"/>
</dbReference>
<name>A0ABY4IXI0_9MICO</name>
<dbReference type="Gene3D" id="3.40.50.2000">
    <property type="entry name" value="Glycogen Phosphorylase B"/>
    <property type="match status" value="3"/>
</dbReference>
<gene>
    <name evidence="4" type="ORF">KV397_01200</name>
</gene>
<evidence type="ECO:0000259" key="3">
    <source>
        <dbReference type="Pfam" id="PF00534"/>
    </source>
</evidence>
<feature type="domain" description="Glycosyl transferase family 1" evidence="3">
    <location>
        <begin position="288"/>
        <end position="426"/>
    </location>
</feature>
<dbReference type="EC" id="2.4.-.-" evidence="4"/>
<dbReference type="RefSeq" id="WP_261811968.1">
    <property type="nucleotide sequence ID" value="NZ_CP078078.1"/>
</dbReference>
<dbReference type="InterPro" id="IPR001296">
    <property type="entry name" value="Glyco_trans_1"/>
</dbReference>
<sequence length="495" mass="54837">MLHPHPQLPPARHFALTWGIADQHGGMTSAMLRRSRAFRRLGGVDVDILTLDDRPDYPEFADRLHAAGELIDGLRIRNLWDELRRESPRPRGTTPTAAELLVPQAGDVVASHDGTVLSRARRDDAGRMLVDRFRRDGSLLATERPGDDRKVVLYSTDGAPLRGWRTTWGLYRWWFDRLTGKAPSFLLVDSKTAARSVADYRRDNVVTVHIVHASHRVGGRPGTLRATRESVLRRAGEFDEIVVLTSRQRTDLIEDLAAIDVTARIRTIPNAVALPPRAAVTRDASRGVVVASLTRRKRLEHAVEAVAVAHAADSTIDADIIGEGPREAALEEHIQHLHADGHVHLRGYDPDARSAFRSAGFSLLTSTSEGLPLVLVESMAAGCIPLAYDIRYGPADMISDGVDGFLVPDGDVQSLARRIVDLQAMPPAAVEAMRRRAVARASEFSDDAVTRRWSRELRAVYDAKLFAAARDQPLPVRLRRRAGALRRRALWMLGR</sequence>
<dbReference type="Proteomes" id="UP000830631">
    <property type="component" value="Chromosome"/>
</dbReference>
<evidence type="ECO:0000256" key="2">
    <source>
        <dbReference type="ARBA" id="ARBA00022679"/>
    </source>
</evidence>
<dbReference type="SUPFAM" id="SSF53756">
    <property type="entry name" value="UDP-Glycosyltransferase/glycogen phosphorylase"/>
    <property type="match status" value="1"/>
</dbReference>
<evidence type="ECO:0000313" key="5">
    <source>
        <dbReference type="Proteomes" id="UP000830631"/>
    </source>
</evidence>
<dbReference type="PANTHER" id="PTHR12526">
    <property type="entry name" value="GLYCOSYLTRANSFERASE"/>
    <property type="match status" value="1"/>
</dbReference>
<evidence type="ECO:0000313" key="4">
    <source>
        <dbReference type="EMBL" id="UPL16466.1"/>
    </source>
</evidence>
<keyword evidence="5" id="KW-1185">Reference proteome</keyword>
<protein>
    <submittedName>
        <fullName evidence="4">Glycosyltransferase</fullName>
        <ecNumber evidence="4">2.4.-.-</ecNumber>
    </submittedName>
</protein>
<dbReference type="GO" id="GO:0016757">
    <property type="term" value="F:glycosyltransferase activity"/>
    <property type="evidence" value="ECO:0007669"/>
    <property type="project" value="UniProtKB-KW"/>
</dbReference>
<keyword evidence="2 4" id="KW-0808">Transferase</keyword>
<reference evidence="4 5" key="1">
    <citation type="submission" date="2021-06" db="EMBL/GenBank/DDBJ databases">
        <title>Genome-based taxonomic framework of Microbacterium strains isolated from marine environment, the description of four new species and reclassification of four preexisting species.</title>
        <authorList>
            <person name="Lee S.D."/>
            <person name="Kim S.-M."/>
            <person name="Byeon Y.-S."/>
            <person name="Yang H.L."/>
            <person name="Kim I.S."/>
        </authorList>
    </citation>
    <scope>NUCLEOTIDE SEQUENCE [LARGE SCALE GENOMIC DNA]</scope>
    <source>
        <strain evidence="4 5">KSW4-10</strain>
    </source>
</reference>
<dbReference type="EMBL" id="CP078078">
    <property type="protein sequence ID" value="UPL16466.1"/>
    <property type="molecule type" value="Genomic_DNA"/>
</dbReference>
<proteinExistence type="predicted"/>
<keyword evidence="1 4" id="KW-0328">Glycosyltransferase</keyword>
<accession>A0ABY4IXI0</accession>
<dbReference type="Pfam" id="PF00534">
    <property type="entry name" value="Glycos_transf_1"/>
    <property type="match status" value="1"/>
</dbReference>
<evidence type="ECO:0000256" key="1">
    <source>
        <dbReference type="ARBA" id="ARBA00022676"/>
    </source>
</evidence>